<keyword evidence="4" id="KW-1185">Reference proteome</keyword>
<evidence type="ECO:0000313" key="4">
    <source>
        <dbReference type="Proteomes" id="UP000663829"/>
    </source>
</evidence>
<dbReference type="Gene3D" id="1.10.418.10">
    <property type="entry name" value="Calponin-like domain"/>
    <property type="match status" value="1"/>
</dbReference>
<accession>A0A815TVI9</accession>
<dbReference type="EMBL" id="CAJNOQ010023013">
    <property type="protein sequence ID" value="CAF1509171.1"/>
    <property type="molecule type" value="Genomic_DNA"/>
</dbReference>
<dbReference type="Proteomes" id="UP000663829">
    <property type="component" value="Unassembled WGS sequence"/>
</dbReference>
<evidence type="ECO:0000313" key="2">
    <source>
        <dbReference type="EMBL" id="CAF1509171.1"/>
    </source>
</evidence>
<organism evidence="2 4">
    <name type="scientific">Didymodactylos carnosus</name>
    <dbReference type="NCBI Taxonomy" id="1234261"/>
    <lineage>
        <taxon>Eukaryota</taxon>
        <taxon>Metazoa</taxon>
        <taxon>Spiralia</taxon>
        <taxon>Gnathifera</taxon>
        <taxon>Rotifera</taxon>
        <taxon>Eurotatoria</taxon>
        <taxon>Bdelloidea</taxon>
        <taxon>Philodinida</taxon>
        <taxon>Philodinidae</taxon>
        <taxon>Didymodactylos</taxon>
    </lineage>
</organism>
<evidence type="ECO:0000256" key="1">
    <source>
        <dbReference type="SAM" id="MobiDB-lite"/>
    </source>
</evidence>
<comment type="caution">
    <text evidence="2">The sequence shown here is derived from an EMBL/GenBank/DDBJ whole genome shotgun (WGS) entry which is preliminary data.</text>
</comment>
<dbReference type="SUPFAM" id="SSF47576">
    <property type="entry name" value="Calponin-homology domain, CH-domain"/>
    <property type="match status" value="1"/>
</dbReference>
<feature type="non-terminal residue" evidence="2">
    <location>
        <position position="1"/>
    </location>
</feature>
<reference evidence="2" key="1">
    <citation type="submission" date="2021-02" db="EMBL/GenBank/DDBJ databases">
        <authorList>
            <person name="Nowell W R."/>
        </authorList>
    </citation>
    <scope>NUCLEOTIDE SEQUENCE</scope>
</reference>
<feature type="compositionally biased region" description="Polar residues" evidence="1">
    <location>
        <begin position="150"/>
        <end position="168"/>
    </location>
</feature>
<sequence>GCGDGHFHRHYHHRYLDNSRADDYIYYCFFPQLVNMEQAYRSSNHTNLQIAFDTAQPHYGIAKLIDSEDVDNDNPDEKSQLITNLTDIQKRIDNALNSCRSLCTITQPNNPHPDVIQLIDRLEFLNRRVNDLNIHLGHLNSDNIRHTTKQQRLSGPSPSHKLSSPTTAATTRIVDSPIVVQNKNNVDLVEYLNSCLNLVKQKQNTTDRFDLGSDLPSTITDIEQCGKLSNVSGIVLCLIQMIY</sequence>
<name>A0A815TVI9_9BILA</name>
<dbReference type="OrthoDB" id="18740at2759"/>
<proteinExistence type="predicted"/>
<dbReference type="EMBL" id="CAJOBC010088551">
    <property type="protein sequence ID" value="CAF4370084.1"/>
    <property type="molecule type" value="Genomic_DNA"/>
</dbReference>
<protein>
    <submittedName>
        <fullName evidence="2">Uncharacterized protein</fullName>
    </submittedName>
</protein>
<evidence type="ECO:0000313" key="3">
    <source>
        <dbReference type="EMBL" id="CAF4370084.1"/>
    </source>
</evidence>
<dbReference type="AlphaFoldDB" id="A0A815TVI9"/>
<dbReference type="Proteomes" id="UP000681722">
    <property type="component" value="Unassembled WGS sequence"/>
</dbReference>
<gene>
    <name evidence="2" type="ORF">GPM918_LOCUS37033</name>
    <name evidence="3" type="ORF">SRO942_LOCUS37791</name>
</gene>
<dbReference type="InterPro" id="IPR036872">
    <property type="entry name" value="CH_dom_sf"/>
</dbReference>
<feature type="region of interest" description="Disordered" evidence="1">
    <location>
        <begin position="148"/>
        <end position="168"/>
    </location>
</feature>